<protein>
    <submittedName>
        <fullName evidence="2">Transcriptional regulator</fullName>
    </submittedName>
</protein>
<dbReference type="InterPro" id="IPR001387">
    <property type="entry name" value="Cro/C1-type_HTH"/>
</dbReference>
<dbReference type="Pfam" id="PF01381">
    <property type="entry name" value="HTH_3"/>
    <property type="match status" value="1"/>
</dbReference>
<proteinExistence type="predicted"/>
<dbReference type="RefSeq" id="WP_038488958.1">
    <property type="nucleotide sequence ID" value="NZ_CACVBK010000006.1"/>
</dbReference>
<dbReference type="Gene3D" id="1.10.260.40">
    <property type="entry name" value="lambda repressor-like DNA-binding domains"/>
    <property type="match status" value="1"/>
</dbReference>
<dbReference type="EMBL" id="HG969191">
    <property type="protein sequence ID" value="CDO47399.1"/>
    <property type="molecule type" value="Genomic_DNA"/>
</dbReference>
<organism evidence="2 3">
    <name type="scientific">Bartonella henselae</name>
    <name type="common">Rochalimaea henselae</name>
    <dbReference type="NCBI Taxonomy" id="38323"/>
    <lineage>
        <taxon>Bacteria</taxon>
        <taxon>Pseudomonadati</taxon>
        <taxon>Pseudomonadota</taxon>
        <taxon>Alphaproteobacteria</taxon>
        <taxon>Hyphomicrobiales</taxon>
        <taxon>Bartonellaceae</taxon>
        <taxon>Bartonella</taxon>
    </lineage>
</organism>
<dbReference type="STRING" id="38323.BM1374165_01417"/>
<dbReference type="PROSITE" id="PS50943">
    <property type="entry name" value="HTH_CROC1"/>
    <property type="match status" value="1"/>
</dbReference>
<feature type="domain" description="HTH cro/C1-type" evidence="1">
    <location>
        <begin position="32"/>
        <end position="86"/>
    </location>
</feature>
<evidence type="ECO:0000313" key="2">
    <source>
        <dbReference type="EMBL" id="CDO47399.1"/>
    </source>
</evidence>
<accession>X5MGI2</accession>
<evidence type="ECO:0000313" key="3">
    <source>
        <dbReference type="Proteomes" id="UP000019801"/>
    </source>
</evidence>
<dbReference type="SUPFAM" id="SSF47413">
    <property type="entry name" value="lambda repressor-like DNA-binding domains"/>
    <property type="match status" value="1"/>
</dbReference>
<dbReference type="CDD" id="cd00093">
    <property type="entry name" value="HTH_XRE"/>
    <property type="match status" value="1"/>
</dbReference>
<dbReference type="KEGG" id="bhs:BM1374165_01417"/>
<dbReference type="GO" id="GO:0003677">
    <property type="term" value="F:DNA binding"/>
    <property type="evidence" value="ECO:0007669"/>
    <property type="project" value="InterPro"/>
</dbReference>
<evidence type="ECO:0000259" key="1">
    <source>
        <dbReference type="PROSITE" id="PS50943"/>
    </source>
</evidence>
<sequence length="138" mass="16135">MRGRSQPVGEMQAQNLHQAKNLYNDIFVGKKIRFRRKMLKMSQKTLADHLKVSSQQIQKYETGLNRVSAGRLKEIADILSVPIAFFYADFLTQQKHPTQHDEIISSREEYLLLKRFRILTSVKQRAILQLISDQNESF</sequence>
<reference evidence="3" key="1">
    <citation type="submission" date="2013-11" db="EMBL/GenBank/DDBJ databases">
        <title>Genome sequencing of Bartonella spp. isolated from human blood.</title>
        <authorList>
            <person name="Raoult D."/>
        </authorList>
    </citation>
    <scope>NUCLEOTIDE SEQUENCE</scope>
    <source>
        <strain evidence="3">BM1374165</strain>
    </source>
</reference>
<dbReference type="InterPro" id="IPR010982">
    <property type="entry name" value="Lambda_DNA-bd_dom_sf"/>
</dbReference>
<dbReference type="PATRIC" id="fig|38323.4.peg.1535"/>
<gene>
    <name evidence="2" type="ORF">BM1374165_01417</name>
</gene>
<name>X5MGI2_BARHN</name>
<dbReference type="Proteomes" id="UP000019801">
    <property type="component" value="Chromosome I"/>
</dbReference>
<dbReference type="SMART" id="SM00530">
    <property type="entry name" value="HTH_XRE"/>
    <property type="match status" value="1"/>
</dbReference>
<dbReference type="AlphaFoldDB" id="X5MGI2"/>